<dbReference type="InterPro" id="IPR000462">
    <property type="entry name" value="CDP-OH_P_trans"/>
</dbReference>
<comment type="caution">
    <text evidence="4">The sequence shown here is derived from an EMBL/GenBank/DDBJ whole genome shotgun (WGS) entry which is preliminary data.</text>
</comment>
<keyword evidence="3" id="KW-0812">Transmembrane</keyword>
<feature type="transmembrane region" description="Helical" evidence="3">
    <location>
        <begin position="125"/>
        <end position="146"/>
    </location>
</feature>
<keyword evidence="3" id="KW-1133">Transmembrane helix</keyword>
<reference evidence="4 5" key="1">
    <citation type="submission" date="2018-05" db="EMBL/GenBank/DDBJ databases">
        <title>Novel Campyloabacter and Helicobacter Species and Strains.</title>
        <authorList>
            <person name="Mannion A.J."/>
            <person name="Shen Z."/>
            <person name="Fox J.G."/>
        </authorList>
    </citation>
    <scope>NUCLEOTIDE SEQUENCE [LARGE SCALE GENOMIC DNA]</scope>
    <source>
        <strain evidence="5">MIT17-670</strain>
    </source>
</reference>
<sequence>MNFTTRIRKKQRLEEKSMYLVEYVYRILIVKRYLNLLAKLNIHPIAVTLVNTLLFPCILYFIYLKYYILAAFLTQLYAIVDHTDGMLARYTGKQTYIGSRLDRFNDNVFFNAVFIVIALSADLPLYFALIVIISMNLHNFFGLFYFPKKLKQFAKFKRFGLKKWFLDRNFILGIDASLLLSLISIFLILHEFQLLFYTISFCYIFDLVYRIIEIKLNEKERKKWKR</sequence>
<evidence type="ECO:0000313" key="5">
    <source>
        <dbReference type="Proteomes" id="UP000310353"/>
    </source>
</evidence>
<evidence type="ECO:0000256" key="3">
    <source>
        <dbReference type="SAM" id="Phobius"/>
    </source>
</evidence>
<dbReference type="PROSITE" id="PS00379">
    <property type="entry name" value="CDP_ALCOHOL_P_TRANSF"/>
    <property type="match status" value="1"/>
</dbReference>
<dbReference type="Pfam" id="PF01066">
    <property type="entry name" value="CDP-OH_P_transf"/>
    <property type="match status" value="1"/>
</dbReference>
<name>A0A4U7BG39_9BACT</name>
<dbReference type="Proteomes" id="UP000310353">
    <property type="component" value="Unassembled WGS sequence"/>
</dbReference>
<dbReference type="InterPro" id="IPR043130">
    <property type="entry name" value="CDP-OH_PTrfase_TM_dom"/>
</dbReference>
<organism evidence="4 5">
    <name type="scientific">Campylobacter aviculae</name>
    <dbReference type="NCBI Taxonomy" id="2510190"/>
    <lineage>
        <taxon>Bacteria</taxon>
        <taxon>Pseudomonadati</taxon>
        <taxon>Campylobacterota</taxon>
        <taxon>Epsilonproteobacteria</taxon>
        <taxon>Campylobacterales</taxon>
        <taxon>Campylobacteraceae</taxon>
        <taxon>Campylobacter</taxon>
    </lineage>
</organism>
<evidence type="ECO:0000256" key="1">
    <source>
        <dbReference type="ARBA" id="ARBA00022679"/>
    </source>
</evidence>
<evidence type="ECO:0000256" key="2">
    <source>
        <dbReference type="RuleBase" id="RU003750"/>
    </source>
</evidence>
<dbReference type="InterPro" id="IPR048254">
    <property type="entry name" value="CDP_ALCOHOL_P_TRANSF_CS"/>
</dbReference>
<accession>A0A4U7BG39</accession>
<feature type="transmembrane region" description="Helical" evidence="3">
    <location>
        <begin position="194"/>
        <end position="212"/>
    </location>
</feature>
<dbReference type="Gene3D" id="1.20.120.1760">
    <property type="match status" value="1"/>
</dbReference>
<dbReference type="AlphaFoldDB" id="A0A4U7BG39"/>
<dbReference type="EMBL" id="NXMA01000026">
    <property type="protein sequence ID" value="TKX28875.1"/>
    <property type="molecule type" value="Genomic_DNA"/>
</dbReference>
<evidence type="ECO:0008006" key="6">
    <source>
        <dbReference type="Google" id="ProtNLM"/>
    </source>
</evidence>
<feature type="transmembrane region" description="Helical" evidence="3">
    <location>
        <begin position="166"/>
        <end position="188"/>
    </location>
</feature>
<gene>
    <name evidence="4" type="ORF">CQA76_08610</name>
</gene>
<protein>
    <recommendedName>
        <fullName evidence="6">CDP-alcohol phosphatidyltransferase family protein</fullName>
    </recommendedName>
</protein>
<proteinExistence type="inferred from homology"/>
<keyword evidence="3" id="KW-0472">Membrane</keyword>
<comment type="similarity">
    <text evidence="2">Belongs to the CDP-alcohol phosphatidyltransferase class-I family.</text>
</comment>
<dbReference type="GO" id="GO:0016780">
    <property type="term" value="F:phosphotransferase activity, for other substituted phosphate groups"/>
    <property type="evidence" value="ECO:0007669"/>
    <property type="project" value="InterPro"/>
</dbReference>
<keyword evidence="1 2" id="KW-0808">Transferase</keyword>
<dbReference type="OrthoDB" id="5363207at2"/>
<evidence type="ECO:0000313" key="4">
    <source>
        <dbReference type="EMBL" id="TKX28875.1"/>
    </source>
</evidence>
<keyword evidence="5" id="KW-1185">Reference proteome</keyword>
<dbReference type="GO" id="GO:0016020">
    <property type="term" value="C:membrane"/>
    <property type="evidence" value="ECO:0007669"/>
    <property type="project" value="InterPro"/>
</dbReference>
<dbReference type="GO" id="GO:0008654">
    <property type="term" value="P:phospholipid biosynthetic process"/>
    <property type="evidence" value="ECO:0007669"/>
    <property type="project" value="InterPro"/>
</dbReference>
<dbReference type="RefSeq" id="WP_137622972.1">
    <property type="nucleotide sequence ID" value="NZ_NXMA01000026.1"/>
</dbReference>